<dbReference type="Gene3D" id="3.40.50.850">
    <property type="entry name" value="Isochorismatase-like"/>
    <property type="match status" value="1"/>
</dbReference>
<dbReference type="InterPro" id="IPR036380">
    <property type="entry name" value="Isochorismatase-like_sf"/>
</dbReference>
<dbReference type="Pfam" id="PF00857">
    <property type="entry name" value="Isochorismatase"/>
    <property type="match status" value="1"/>
</dbReference>
<gene>
    <name evidence="3" type="primary">PLEST000585</name>
    <name evidence="3" type="ORF">PLESTB_000030800</name>
</gene>
<name>A0A9W6EX30_9CHLO</name>
<evidence type="ECO:0000259" key="2">
    <source>
        <dbReference type="Pfam" id="PF00857"/>
    </source>
</evidence>
<dbReference type="Proteomes" id="UP001165080">
    <property type="component" value="Unassembled WGS sequence"/>
</dbReference>
<comment type="similarity">
    <text evidence="1">Belongs to the isochorismatase family.</text>
</comment>
<reference evidence="3 4" key="1">
    <citation type="journal article" date="2023" name="Commun. Biol.">
        <title>Reorganization of the ancestral sex-determining regions during the evolution of trioecy in Pleodorina starrii.</title>
        <authorList>
            <person name="Takahashi K."/>
            <person name="Suzuki S."/>
            <person name="Kawai-Toyooka H."/>
            <person name="Yamamoto K."/>
            <person name="Hamaji T."/>
            <person name="Ootsuki R."/>
            <person name="Yamaguchi H."/>
            <person name="Kawachi M."/>
            <person name="Higashiyama T."/>
            <person name="Nozaki H."/>
        </authorList>
    </citation>
    <scope>NUCLEOTIDE SEQUENCE [LARGE SCALE GENOMIC DNA]</scope>
    <source>
        <strain evidence="3 4">NIES-4479</strain>
    </source>
</reference>
<dbReference type="CDD" id="cd00431">
    <property type="entry name" value="cysteine_hydrolases"/>
    <property type="match status" value="1"/>
</dbReference>
<proteinExistence type="inferred from homology"/>
<dbReference type="AlphaFoldDB" id="A0A9W6EX30"/>
<protein>
    <recommendedName>
        <fullName evidence="2">Isochorismatase-like domain-containing protein</fullName>
    </recommendedName>
</protein>
<evidence type="ECO:0000313" key="4">
    <source>
        <dbReference type="Proteomes" id="UP001165080"/>
    </source>
</evidence>
<evidence type="ECO:0000313" key="3">
    <source>
        <dbReference type="EMBL" id="GLC47835.1"/>
    </source>
</evidence>
<sequence>MTDSETCLICIDMQNEFCLPTSPLCVAGAMGCLPKVTEAIEAARAKHLHVIWVIREHHPSGVDIEYTRTHLFKDGGGSTVPGTKGAELVEGLEVRHGELVLVKKRFSAFLHTHLDLVLRRLKVRRVVLCGVQTPNCVRATAVDALGHDYEVAVLSDATASKSEAVQEANLEDMRCMGIVTPTTAAWAAAL</sequence>
<comment type="caution">
    <text evidence="3">The sequence shown here is derived from an EMBL/GenBank/DDBJ whole genome shotgun (WGS) entry which is preliminary data.</text>
</comment>
<dbReference type="SUPFAM" id="SSF52499">
    <property type="entry name" value="Isochorismatase-like hydrolases"/>
    <property type="match status" value="1"/>
</dbReference>
<dbReference type="PANTHER" id="PTHR47044">
    <property type="entry name" value="OS02G0276400 PROTEIN"/>
    <property type="match status" value="1"/>
</dbReference>
<organism evidence="3 4">
    <name type="scientific">Pleodorina starrii</name>
    <dbReference type="NCBI Taxonomy" id="330485"/>
    <lineage>
        <taxon>Eukaryota</taxon>
        <taxon>Viridiplantae</taxon>
        <taxon>Chlorophyta</taxon>
        <taxon>core chlorophytes</taxon>
        <taxon>Chlorophyceae</taxon>
        <taxon>CS clade</taxon>
        <taxon>Chlamydomonadales</taxon>
        <taxon>Volvocaceae</taxon>
        <taxon>Pleodorina</taxon>
    </lineage>
</organism>
<keyword evidence="4" id="KW-1185">Reference proteome</keyword>
<dbReference type="InterPro" id="IPR000868">
    <property type="entry name" value="Isochorismatase-like_dom"/>
</dbReference>
<evidence type="ECO:0000256" key="1">
    <source>
        <dbReference type="ARBA" id="ARBA00006336"/>
    </source>
</evidence>
<accession>A0A9W6EX30</accession>
<dbReference type="EMBL" id="BRXU01000001">
    <property type="protein sequence ID" value="GLC47835.1"/>
    <property type="molecule type" value="Genomic_DNA"/>
</dbReference>
<feature type="domain" description="Isochorismatase-like" evidence="2">
    <location>
        <begin position="6"/>
        <end position="182"/>
    </location>
</feature>
<dbReference type="OrthoDB" id="167809at2759"/>